<evidence type="ECO:0000256" key="1">
    <source>
        <dbReference type="ARBA" id="ARBA00010834"/>
    </source>
</evidence>
<evidence type="ECO:0000256" key="4">
    <source>
        <dbReference type="SAM" id="MobiDB-lite"/>
    </source>
</evidence>
<dbReference type="GO" id="GO:0005840">
    <property type="term" value="C:ribosome"/>
    <property type="evidence" value="ECO:0007669"/>
    <property type="project" value="UniProtKB-KW"/>
</dbReference>
<feature type="compositionally biased region" description="Basic residues" evidence="4">
    <location>
        <begin position="1"/>
        <end position="13"/>
    </location>
</feature>
<organism evidence="5 6">
    <name type="scientific">Pontibacter locisalis</name>
    <dbReference type="NCBI Taxonomy" id="1719035"/>
    <lineage>
        <taxon>Bacteria</taxon>
        <taxon>Pseudomonadati</taxon>
        <taxon>Bacteroidota</taxon>
        <taxon>Cytophagia</taxon>
        <taxon>Cytophagales</taxon>
        <taxon>Hymenobacteraceae</taxon>
        <taxon>Pontibacter</taxon>
    </lineage>
</organism>
<keyword evidence="6" id="KW-1185">Reference proteome</keyword>
<evidence type="ECO:0000256" key="2">
    <source>
        <dbReference type="ARBA" id="ARBA00022980"/>
    </source>
</evidence>
<dbReference type="InterPro" id="IPR030826">
    <property type="entry name" value="Ribosomal_bTHX/bTHXc/bTHXm"/>
</dbReference>
<feature type="compositionally biased region" description="Basic and acidic residues" evidence="4">
    <location>
        <begin position="33"/>
        <end position="42"/>
    </location>
</feature>
<reference evidence="6" key="1">
    <citation type="journal article" date="2019" name="Int. J. Syst. Evol. Microbiol.">
        <title>The Global Catalogue of Microorganisms (GCM) 10K type strain sequencing project: providing services to taxonomists for standard genome sequencing and annotation.</title>
        <authorList>
            <consortium name="The Broad Institute Genomics Platform"/>
            <consortium name="The Broad Institute Genome Sequencing Center for Infectious Disease"/>
            <person name="Wu L."/>
            <person name="Ma J."/>
        </authorList>
    </citation>
    <scope>NUCLEOTIDE SEQUENCE [LARGE SCALE GENOMIC DNA]</scope>
    <source>
        <strain evidence="6">KCTC 42498</strain>
    </source>
</reference>
<dbReference type="Proteomes" id="UP001597544">
    <property type="component" value="Unassembled WGS sequence"/>
</dbReference>
<dbReference type="EMBL" id="JBHULU010000003">
    <property type="protein sequence ID" value="MFD2512698.1"/>
    <property type="molecule type" value="Genomic_DNA"/>
</dbReference>
<accession>A0ABW5IH28</accession>
<evidence type="ECO:0000313" key="5">
    <source>
        <dbReference type="EMBL" id="MFD2512698.1"/>
    </source>
</evidence>
<keyword evidence="3" id="KW-0687">Ribonucleoprotein</keyword>
<protein>
    <submittedName>
        <fullName evidence="5">30S ribosomal protein THX</fullName>
    </submittedName>
</protein>
<evidence type="ECO:0000256" key="3">
    <source>
        <dbReference type="ARBA" id="ARBA00023274"/>
    </source>
</evidence>
<feature type="region of interest" description="Disordered" evidence="4">
    <location>
        <begin position="1"/>
        <end position="42"/>
    </location>
</feature>
<proteinExistence type="inferred from homology"/>
<evidence type="ECO:0000313" key="6">
    <source>
        <dbReference type="Proteomes" id="UP001597544"/>
    </source>
</evidence>
<dbReference type="InterPro" id="IPR031414">
    <property type="entry name" value="Ribosomal_bTHX"/>
</dbReference>
<dbReference type="RefSeq" id="WP_377503068.1">
    <property type="nucleotide sequence ID" value="NZ_JBHULU010000003.1"/>
</dbReference>
<gene>
    <name evidence="5" type="ORF">ACFSRY_02360</name>
</gene>
<name>A0ABW5IH28_9BACT</name>
<keyword evidence="2 5" id="KW-0689">Ribosomal protein</keyword>
<comment type="similarity">
    <text evidence="1">Belongs to the bacterial ribosomal protein bTHX family.</text>
</comment>
<comment type="caution">
    <text evidence="5">The sequence shown here is derived from an EMBL/GenBank/DDBJ whole genome shotgun (WGS) entry which is preliminary data.</text>
</comment>
<dbReference type="NCBIfam" id="TIGR04560">
    <property type="entry name" value="ribo_THX"/>
    <property type="match status" value="1"/>
</dbReference>
<dbReference type="Pfam" id="PF17070">
    <property type="entry name" value="Thx"/>
    <property type="match status" value="1"/>
</dbReference>
<sequence length="42" mass="4604">MGKGDRKTKKGKITKGTFGNRRPRKANSAQQSESKKQKEAAA</sequence>